<dbReference type="Proteomes" id="UP001143910">
    <property type="component" value="Unassembled WGS sequence"/>
</dbReference>
<accession>A0ACC1NTE4</accession>
<name>A0ACC1NTE4_9HYPO</name>
<dbReference type="EMBL" id="JANJQO010000090">
    <property type="protein sequence ID" value="KAJ2982187.1"/>
    <property type="molecule type" value="Genomic_DNA"/>
</dbReference>
<keyword evidence="2" id="KW-1185">Reference proteome</keyword>
<proteinExistence type="predicted"/>
<organism evidence="1 2">
    <name type="scientific">Zarea fungicola</name>
    <dbReference type="NCBI Taxonomy" id="93591"/>
    <lineage>
        <taxon>Eukaryota</taxon>
        <taxon>Fungi</taxon>
        <taxon>Dikarya</taxon>
        <taxon>Ascomycota</taxon>
        <taxon>Pezizomycotina</taxon>
        <taxon>Sordariomycetes</taxon>
        <taxon>Hypocreomycetidae</taxon>
        <taxon>Hypocreales</taxon>
        <taxon>Cordycipitaceae</taxon>
        <taxon>Zarea</taxon>
    </lineage>
</organism>
<protein>
    <submittedName>
        <fullName evidence="1">Uncharacterized protein</fullName>
    </submittedName>
</protein>
<comment type="caution">
    <text evidence="1">The sequence shown here is derived from an EMBL/GenBank/DDBJ whole genome shotgun (WGS) entry which is preliminary data.</text>
</comment>
<evidence type="ECO:0000313" key="2">
    <source>
        <dbReference type="Proteomes" id="UP001143910"/>
    </source>
</evidence>
<evidence type="ECO:0000313" key="1">
    <source>
        <dbReference type="EMBL" id="KAJ2982187.1"/>
    </source>
</evidence>
<reference evidence="1" key="1">
    <citation type="submission" date="2022-08" db="EMBL/GenBank/DDBJ databases">
        <title>Genome Sequence of Lecanicillium fungicola.</title>
        <authorList>
            <person name="Buettner E."/>
        </authorList>
    </citation>
    <scope>NUCLEOTIDE SEQUENCE</scope>
    <source>
        <strain evidence="1">Babe33</strain>
    </source>
</reference>
<sequence length="561" mass="60583">MKDLTAAAAAAPPPVVYELEKDQTKLSIADGEIEEGSMADSGLRDVLNKSELVFVWCGLLLMSTINYLNVSTLFTFSVYALSDFSRASAEGALNTALGVVGIAIQAPLAISMKYFHKFDICLVIVALAVVGSVIEAATPSLAGYFVGFTLNLVGTMSARFLIFYLPAELSNARHRTLALNFAQFPMMVSLLAGPPITEAILDRLGWRWGYGIFAIVIPASNILLFAMLFVFRRRIVSQLRPVRNSRATAFFKALRDIDLIGLFLIIVGSALFLFPIPLESRGVDYYDTVAVITPTTIGAVILIVFVVWELRFAKNPLFERRLLTNPSVIGCMATAICNYAAQQISVTYIYTWIIVASDYSISKASYLSLVSGITSPVFGVVVGAYVSWAKRGKWSLVICNAALVLGAVLQYVFINPETQQSLVILSQVAIGLGFVGSITALSIAQALGKREDLPALTALYLVLANLSGGVSSSIAGGLWTSLLLKYLKDVLPSSIVSQADDIMGSVDTATGFEWGSQERDAISLAYQKSFKVQMVALLIAAILGLLISIPIKNVELEESEN</sequence>
<gene>
    <name evidence="1" type="ORF">NQ176_g1560</name>
</gene>